<dbReference type="EMBL" id="CP027666">
    <property type="protein sequence ID" value="AVO36076.1"/>
    <property type="molecule type" value="Genomic_DNA"/>
</dbReference>
<evidence type="ECO:0000256" key="5">
    <source>
        <dbReference type="ARBA" id="ARBA00022989"/>
    </source>
</evidence>
<organism evidence="7 8">
    <name type="scientific">Ottowia oryzae</name>
    <dbReference type="NCBI Taxonomy" id="2109914"/>
    <lineage>
        <taxon>Bacteria</taxon>
        <taxon>Pseudomonadati</taxon>
        <taxon>Pseudomonadota</taxon>
        <taxon>Betaproteobacteria</taxon>
        <taxon>Burkholderiales</taxon>
        <taxon>Comamonadaceae</taxon>
        <taxon>Ottowia</taxon>
    </lineage>
</organism>
<evidence type="ECO:0000256" key="4">
    <source>
        <dbReference type="ARBA" id="ARBA00022692"/>
    </source>
</evidence>
<dbReference type="GO" id="GO:0005886">
    <property type="term" value="C:plasma membrane"/>
    <property type="evidence" value="ECO:0007669"/>
    <property type="project" value="UniProtKB-SubCell"/>
</dbReference>
<dbReference type="InterPro" id="IPR002758">
    <property type="entry name" value="Cation_antiport_E"/>
</dbReference>
<proteinExistence type="inferred from homology"/>
<keyword evidence="4" id="KW-0812">Transmembrane</keyword>
<dbReference type="PANTHER" id="PTHR34584">
    <property type="entry name" value="NA(+)/H(+) ANTIPORTER SUBUNIT E1"/>
    <property type="match status" value="1"/>
</dbReference>
<dbReference type="PIRSF" id="PIRSF019239">
    <property type="entry name" value="MrpE"/>
    <property type="match status" value="1"/>
</dbReference>
<keyword evidence="5" id="KW-1133">Transmembrane helix</keyword>
<name>A0A2S0MJP1_9BURK</name>
<dbReference type="AlphaFoldDB" id="A0A2S0MJP1"/>
<evidence type="ECO:0000313" key="7">
    <source>
        <dbReference type="EMBL" id="AVO36076.1"/>
    </source>
</evidence>
<reference evidence="7 8" key="1">
    <citation type="submission" date="2018-03" db="EMBL/GenBank/DDBJ databases">
        <title>Genome sequencing of Ottowia sp.</title>
        <authorList>
            <person name="Kim S.-J."/>
            <person name="Heo J."/>
            <person name="Kwon S.-W."/>
        </authorList>
    </citation>
    <scope>NUCLEOTIDE SEQUENCE [LARGE SCALE GENOMIC DNA]</scope>
    <source>
        <strain evidence="7 8">KADR8-3</strain>
    </source>
</reference>
<accession>A0A2S0MJP1</accession>
<comment type="similarity">
    <text evidence="2">Belongs to the CPA3 antiporters (TC 2.A.63) subunit E family.</text>
</comment>
<sequence>MRRLLPSPLLTLALIVLWLVLNQSVSPGQIILGVVFGVAAPALLAPLRPARPRIRHPLVLARLILHVGYDVIESNLQVFWTLLRHPSQPVQSSFIQIPLDLRDPSGLASLAMITTVVPGTVWCELARDSSAVLLHAWNAPDPDAFIAMYKERYERPLIQIFESAP</sequence>
<keyword evidence="3" id="KW-1003">Cell membrane</keyword>
<evidence type="ECO:0000256" key="2">
    <source>
        <dbReference type="ARBA" id="ARBA00006228"/>
    </source>
</evidence>
<keyword evidence="6" id="KW-0472">Membrane</keyword>
<keyword evidence="8" id="KW-1185">Reference proteome</keyword>
<dbReference type="PANTHER" id="PTHR34584:SF1">
    <property type="entry name" value="NA(+)_H(+) ANTIPORTER SUBUNIT E1"/>
    <property type="match status" value="1"/>
</dbReference>
<comment type="subcellular location">
    <subcellularLocation>
        <location evidence="1">Cell membrane</location>
        <topology evidence="1">Multi-pass membrane protein</topology>
    </subcellularLocation>
</comment>
<dbReference type="OrthoDB" id="9807187at2"/>
<evidence type="ECO:0000313" key="8">
    <source>
        <dbReference type="Proteomes" id="UP000239709"/>
    </source>
</evidence>
<dbReference type="NCBIfam" id="NF006518">
    <property type="entry name" value="PRK08965.1-2"/>
    <property type="match status" value="1"/>
</dbReference>
<evidence type="ECO:0000256" key="6">
    <source>
        <dbReference type="ARBA" id="ARBA00023136"/>
    </source>
</evidence>
<gene>
    <name evidence="7" type="ORF">C6570_09425</name>
</gene>
<dbReference type="Proteomes" id="UP000239709">
    <property type="component" value="Chromosome"/>
</dbReference>
<evidence type="ECO:0000256" key="1">
    <source>
        <dbReference type="ARBA" id="ARBA00004651"/>
    </source>
</evidence>
<dbReference type="KEGG" id="otk:C6570_09425"/>
<dbReference type="Pfam" id="PF01899">
    <property type="entry name" value="MNHE"/>
    <property type="match status" value="1"/>
</dbReference>
<dbReference type="GO" id="GO:0008324">
    <property type="term" value="F:monoatomic cation transmembrane transporter activity"/>
    <property type="evidence" value="ECO:0007669"/>
    <property type="project" value="InterPro"/>
</dbReference>
<dbReference type="NCBIfam" id="NF006520">
    <property type="entry name" value="PRK08965.1-4"/>
    <property type="match status" value="1"/>
</dbReference>
<protein>
    <submittedName>
        <fullName evidence="7">Na+/H+ antiporter subunit E</fullName>
    </submittedName>
</protein>
<evidence type="ECO:0000256" key="3">
    <source>
        <dbReference type="ARBA" id="ARBA00022475"/>
    </source>
</evidence>